<name>A0A4C1TUD4_EUMVA</name>
<evidence type="ECO:0000313" key="2">
    <source>
        <dbReference type="Proteomes" id="UP000299102"/>
    </source>
</evidence>
<proteinExistence type="predicted"/>
<dbReference type="EMBL" id="BGZK01006342">
    <property type="protein sequence ID" value="GBP17622.1"/>
    <property type="molecule type" value="Genomic_DNA"/>
</dbReference>
<accession>A0A4C1TUD4</accession>
<gene>
    <name evidence="1" type="ORF">EVAR_71569_1</name>
</gene>
<organism evidence="1 2">
    <name type="scientific">Eumeta variegata</name>
    <name type="common">Bagworm moth</name>
    <name type="synonym">Eumeta japonica</name>
    <dbReference type="NCBI Taxonomy" id="151549"/>
    <lineage>
        <taxon>Eukaryota</taxon>
        <taxon>Metazoa</taxon>
        <taxon>Ecdysozoa</taxon>
        <taxon>Arthropoda</taxon>
        <taxon>Hexapoda</taxon>
        <taxon>Insecta</taxon>
        <taxon>Pterygota</taxon>
        <taxon>Neoptera</taxon>
        <taxon>Endopterygota</taxon>
        <taxon>Lepidoptera</taxon>
        <taxon>Glossata</taxon>
        <taxon>Ditrysia</taxon>
        <taxon>Tineoidea</taxon>
        <taxon>Psychidae</taxon>
        <taxon>Oiketicinae</taxon>
        <taxon>Eumeta</taxon>
    </lineage>
</organism>
<sequence length="73" mass="8691">MTFRFRDIETRRALIELATKSAEKRRPTRLSGELYRSQNDSYEKKVFLPWLSNDPNGFSQCRHQSRSFIPKTP</sequence>
<evidence type="ECO:0000313" key="1">
    <source>
        <dbReference type="EMBL" id="GBP17622.1"/>
    </source>
</evidence>
<protein>
    <submittedName>
        <fullName evidence="1">Uncharacterized protein</fullName>
    </submittedName>
</protein>
<comment type="caution">
    <text evidence="1">The sequence shown here is derived from an EMBL/GenBank/DDBJ whole genome shotgun (WGS) entry which is preliminary data.</text>
</comment>
<dbReference type="AlphaFoldDB" id="A0A4C1TUD4"/>
<reference evidence="1 2" key="1">
    <citation type="journal article" date="2019" name="Commun. Biol.">
        <title>The bagworm genome reveals a unique fibroin gene that provides high tensile strength.</title>
        <authorList>
            <person name="Kono N."/>
            <person name="Nakamura H."/>
            <person name="Ohtoshi R."/>
            <person name="Tomita M."/>
            <person name="Numata K."/>
            <person name="Arakawa K."/>
        </authorList>
    </citation>
    <scope>NUCLEOTIDE SEQUENCE [LARGE SCALE GENOMIC DNA]</scope>
</reference>
<keyword evidence="2" id="KW-1185">Reference proteome</keyword>
<dbReference type="Proteomes" id="UP000299102">
    <property type="component" value="Unassembled WGS sequence"/>
</dbReference>